<evidence type="ECO:0000256" key="1">
    <source>
        <dbReference type="SAM" id="MobiDB-lite"/>
    </source>
</evidence>
<organism evidence="2 3">
    <name type="scientific">Enterococcus canis</name>
    <dbReference type="NCBI Taxonomy" id="214095"/>
    <lineage>
        <taxon>Bacteria</taxon>
        <taxon>Bacillati</taxon>
        <taxon>Bacillota</taxon>
        <taxon>Bacilli</taxon>
        <taxon>Lactobacillales</taxon>
        <taxon>Enterococcaceae</taxon>
        <taxon>Enterococcus</taxon>
    </lineage>
</organism>
<accession>A0A1L8RIS6</accession>
<name>A0A1L8RIS6_9ENTE</name>
<dbReference type="EMBL" id="JXKH01000002">
    <property type="protein sequence ID" value="OJG19658.1"/>
    <property type="molecule type" value="Genomic_DNA"/>
</dbReference>
<protein>
    <submittedName>
        <fullName evidence="2">Uncharacterized protein</fullName>
    </submittedName>
</protein>
<feature type="region of interest" description="Disordered" evidence="1">
    <location>
        <begin position="26"/>
        <end position="51"/>
    </location>
</feature>
<reference evidence="2 3" key="1">
    <citation type="submission" date="2014-12" db="EMBL/GenBank/DDBJ databases">
        <title>Draft genome sequences of 29 type strains of Enterococci.</title>
        <authorList>
            <person name="Zhong Z."/>
            <person name="Sun Z."/>
            <person name="Liu W."/>
            <person name="Zhang W."/>
            <person name="Zhang H."/>
        </authorList>
    </citation>
    <scope>NUCLEOTIDE SEQUENCE [LARGE SCALE GENOMIC DNA]</scope>
    <source>
        <strain evidence="2 3">DSM 17029</strain>
    </source>
</reference>
<proteinExistence type="predicted"/>
<comment type="caution">
    <text evidence="2">The sequence shown here is derived from an EMBL/GenBank/DDBJ whole genome shotgun (WGS) entry which is preliminary data.</text>
</comment>
<dbReference type="InterPro" id="IPR047909">
    <property type="entry name" value="SPJ_0845-like_N"/>
</dbReference>
<dbReference type="RefSeq" id="WP_169792748.1">
    <property type="nucleotide sequence ID" value="NZ_JXKH01000002.1"/>
</dbReference>
<gene>
    <name evidence="2" type="ORF">RU97_GL001229</name>
</gene>
<evidence type="ECO:0000313" key="2">
    <source>
        <dbReference type="EMBL" id="OJG19658.1"/>
    </source>
</evidence>
<dbReference type="NCBIfam" id="NF040897">
    <property type="entry name" value="SPJ_0845_Nterm"/>
    <property type="match status" value="1"/>
</dbReference>
<keyword evidence="3" id="KW-1185">Reference proteome</keyword>
<dbReference type="AlphaFoldDB" id="A0A1L8RIS6"/>
<evidence type="ECO:0000313" key="3">
    <source>
        <dbReference type="Proteomes" id="UP000181884"/>
    </source>
</evidence>
<dbReference type="Proteomes" id="UP000181884">
    <property type="component" value="Unassembled WGS sequence"/>
</dbReference>
<sequence>MGLKFQREDTLDKLFESFAIDPDKKELPEKELVAKQTDKVEKKDAPKADKM</sequence>